<evidence type="ECO:0000259" key="2">
    <source>
        <dbReference type="Pfam" id="PF07510"/>
    </source>
</evidence>
<comment type="caution">
    <text evidence="3">The sequence shown here is derived from an EMBL/GenBank/DDBJ whole genome shotgun (WGS) entry which is preliminary data.</text>
</comment>
<evidence type="ECO:0000259" key="1">
    <source>
        <dbReference type="Pfam" id="PF03235"/>
    </source>
</evidence>
<dbReference type="InterPro" id="IPR011089">
    <property type="entry name" value="GmrSD_C"/>
</dbReference>
<evidence type="ECO:0000313" key="3">
    <source>
        <dbReference type="EMBL" id="NMR73672.1"/>
    </source>
</evidence>
<protein>
    <submittedName>
        <fullName evidence="3">DUF262 domain-containing protein</fullName>
    </submittedName>
</protein>
<dbReference type="PANTHER" id="PTHR35149:SF1">
    <property type="entry name" value="DUF5655 DOMAIN-CONTAINING PROTEIN"/>
    <property type="match status" value="1"/>
</dbReference>
<dbReference type="AlphaFoldDB" id="A0A7Y0QXZ7"/>
<dbReference type="PANTHER" id="PTHR35149">
    <property type="entry name" value="SLL5132 PROTEIN"/>
    <property type="match status" value="1"/>
</dbReference>
<dbReference type="EMBL" id="JABCMA010000006">
    <property type="protein sequence ID" value="NMR73672.1"/>
    <property type="molecule type" value="Genomic_DNA"/>
</dbReference>
<gene>
    <name evidence="3" type="ORF">HKB35_08605</name>
</gene>
<dbReference type="RefSeq" id="WP_169628548.1">
    <property type="nucleotide sequence ID" value="NZ_JABCMA010000006.1"/>
</dbReference>
<reference evidence="3 4" key="1">
    <citation type="submission" date="2020-04" db="EMBL/GenBank/DDBJ databases">
        <title>Whole-genome sequencing of Vibrio spp. from China reveals different genetic environments of blaCTX-M-14 among diverse lineages.</title>
        <authorList>
            <person name="Zheng Z."/>
            <person name="Ye L."/>
            <person name="Chen S."/>
        </authorList>
    </citation>
    <scope>NUCLEOTIDE SEQUENCE [LARGE SCALE GENOMIC DNA]</scope>
    <source>
        <strain evidence="3 4">Vb1636</strain>
    </source>
</reference>
<organism evidence="3 4">
    <name type="scientific">Vibrio alginolyticus</name>
    <dbReference type="NCBI Taxonomy" id="663"/>
    <lineage>
        <taxon>Bacteria</taxon>
        <taxon>Pseudomonadati</taxon>
        <taxon>Pseudomonadota</taxon>
        <taxon>Gammaproteobacteria</taxon>
        <taxon>Vibrionales</taxon>
        <taxon>Vibrionaceae</taxon>
        <taxon>Vibrio</taxon>
    </lineage>
</organism>
<dbReference type="InterPro" id="IPR004919">
    <property type="entry name" value="GmrSD_N"/>
</dbReference>
<feature type="domain" description="GmrSD restriction endonucleases C-terminal" evidence="2">
    <location>
        <begin position="462"/>
        <end position="585"/>
    </location>
</feature>
<feature type="domain" description="GmrSD restriction endonucleases N-terminal" evidence="1">
    <location>
        <begin position="10"/>
        <end position="253"/>
    </location>
</feature>
<sequence length="591" mass="68291">MNFNTVQNSINEILSVKRRYVIPRNQREFSWEKMQLDEFWDDVTRNIIYVSETNEFTFNEYFLGTIVLAGSESASVLEVIDGQQRLSVITIALSLISRELRGMGYESAANDIFNDYIVTNVASGKLSKDSKRVAKLEKTNGNDYFKLKFQAEKDHEPKVVFEEDSKLQYAGNYISRKLGKGSVCELLNKKRKGVKYTEEEYVNCLDAIQKMLTNYLTVVRISVGAEEDAYDIFEILNARGISLTSIDLIKNKILQYCTETYPLDFAKEQWSDIDEALKLRNAKLTLGDYVRTFWLANTAYVGQDGLYRAFKKLIADNPEQKAQEFLSQLHDAVEDYTKICAPQIEDWKTQDQKAIYQCLNALTIIDVSVPRPLIMSAMYLRANKKNALTQTNFIKLLNKIVSFHFRYNAVCKLKPSGWDQSYSSWAIQLRNCKNKRDVNALLAIVYEKLDERVPTESEFTSKFVQNLTFTNKKTTHKNLIRFIFDRIECEKRDTGELTAHLYTLEHISPQKTNYEYVGMVGNLLPLCSEINGDIADKEPKDKLEYYKRSELCLVKDFVDEIGSGNYTLDNWNEEQVTRRTQSLAKLAYELV</sequence>
<proteinExistence type="predicted"/>
<dbReference type="Pfam" id="PF03235">
    <property type="entry name" value="GmrSD_N"/>
    <property type="match status" value="1"/>
</dbReference>
<name>A0A7Y0QXZ7_VIBAL</name>
<dbReference type="Proteomes" id="UP000565155">
    <property type="component" value="Unassembled WGS sequence"/>
</dbReference>
<accession>A0A7Y0QXZ7</accession>
<dbReference type="Pfam" id="PF07510">
    <property type="entry name" value="GmrSD_C"/>
    <property type="match status" value="1"/>
</dbReference>
<evidence type="ECO:0000313" key="4">
    <source>
        <dbReference type="Proteomes" id="UP000565155"/>
    </source>
</evidence>